<gene>
    <name evidence="2" type="ORF">MPOL1434_LOCUS5341</name>
</gene>
<dbReference type="EMBL" id="HBEJ01009084">
    <property type="protein sequence ID" value="CAD8369248.1"/>
    <property type="molecule type" value="Transcribed_RNA"/>
</dbReference>
<proteinExistence type="predicted"/>
<keyword evidence="1" id="KW-0812">Transmembrane</keyword>
<accession>A0A7S0AP51</accession>
<feature type="transmembrane region" description="Helical" evidence="1">
    <location>
        <begin position="55"/>
        <end position="73"/>
    </location>
</feature>
<organism evidence="2">
    <name type="scientific">Minutocellus polymorphus</name>
    <dbReference type="NCBI Taxonomy" id="265543"/>
    <lineage>
        <taxon>Eukaryota</taxon>
        <taxon>Sar</taxon>
        <taxon>Stramenopiles</taxon>
        <taxon>Ochrophyta</taxon>
        <taxon>Bacillariophyta</taxon>
        <taxon>Mediophyceae</taxon>
        <taxon>Cymatosirophycidae</taxon>
        <taxon>Cymatosirales</taxon>
        <taxon>Cymatosiraceae</taxon>
        <taxon>Minutocellus</taxon>
    </lineage>
</organism>
<reference evidence="2" key="1">
    <citation type="submission" date="2021-01" db="EMBL/GenBank/DDBJ databases">
        <authorList>
            <person name="Corre E."/>
            <person name="Pelletier E."/>
            <person name="Niang G."/>
            <person name="Scheremetjew M."/>
            <person name="Finn R."/>
            <person name="Kale V."/>
            <person name="Holt S."/>
            <person name="Cochrane G."/>
            <person name="Meng A."/>
            <person name="Brown T."/>
            <person name="Cohen L."/>
        </authorList>
    </citation>
    <scope>NUCLEOTIDE SEQUENCE</scope>
    <source>
        <strain evidence="2">CCMP3303</strain>
    </source>
</reference>
<protein>
    <submittedName>
        <fullName evidence="2">Uncharacterized protein</fullName>
    </submittedName>
</protein>
<keyword evidence="1" id="KW-1133">Transmembrane helix</keyword>
<evidence type="ECO:0000313" key="2">
    <source>
        <dbReference type="EMBL" id="CAD8369248.1"/>
    </source>
</evidence>
<keyword evidence="1" id="KW-0472">Membrane</keyword>
<sequence>MYVPNSLLCEEPLPFSRVIMCFISFLLCRATSNRADLGIHLCLLCTSSITTTPSFTVYLAFLVITLVIITFLVRMRSILLAFTVPMPTPRFLTCMYSSMHIMSSRNNDTSIGIVPSLSSLI</sequence>
<dbReference type="AlphaFoldDB" id="A0A7S0AP51"/>
<name>A0A7S0AP51_9STRA</name>
<evidence type="ECO:0000256" key="1">
    <source>
        <dbReference type="SAM" id="Phobius"/>
    </source>
</evidence>